<feature type="transmembrane region" description="Helical" evidence="1">
    <location>
        <begin position="6"/>
        <end position="23"/>
    </location>
</feature>
<organism evidence="3 4">
    <name type="scientific">Collinsella aerofaciens</name>
    <dbReference type="NCBI Taxonomy" id="74426"/>
    <lineage>
        <taxon>Bacteria</taxon>
        <taxon>Bacillati</taxon>
        <taxon>Actinomycetota</taxon>
        <taxon>Coriobacteriia</taxon>
        <taxon>Coriobacteriales</taxon>
        <taxon>Coriobacteriaceae</taxon>
        <taxon>Collinsella</taxon>
    </lineage>
</organism>
<name>A0A5K1IK63_9ACTN</name>
<evidence type="ECO:0000313" key="3">
    <source>
        <dbReference type="EMBL" id="VWL87693.1"/>
    </source>
</evidence>
<evidence type="ECO:0000256" key="1">
    <source>
        <dbReference type="SAM" id="Phobius"/>
    </source>
</evidence>
<evidence type="ECO:0000313" key="2">
    <source>
        <dbReference type="EMBL" id="MZJ39310.1"/>
    </source>
</evidence>
<feature type="transmembrane region" description="Helical" evidence="1">
    <location>
        <begin position="60"/>
        <end position="79"/>
    </location>
</feature>
<evidence type="ECO:0008006" key="6">
    <source>
        <dbReference type="Google" id="ProtNLM"/>
    </source>
</evidence>
<keyword evidence="1" id="KW-1133">Transmembrane helix</keyword>
<dbReference type="EMBL" id="CABWIF010000002">
    <property type="protein sequence ID" value="VWL87693.1"/>
    <property type="molecule type" value="Genomic_DNA"/>
</dbReference>
<evidence type="ECO:0000313" key="5">
    <source>
        <dbReference type="Proteomes" id="UP000469380"/>
    </source>
</evidence>
<feature type="transmembrane region" description="Helical" evidence="1">
    <location>
        <begin position="35"/>
        <end position="54"/>
    </location>
</feature>
<dbReference type="EMBL" id="WWSR01000007">
    <property type="protein sequence ID" value="MZJ39310.1"/>
    <property type="molecule type" value="Genomic_DNA"/>
</dbReference>
<evidence type="ECO:0000313" key="4">
    <source>
        <dbReference type="Proteomes" id="UP000368032"/>
    </source>
</evidence>
<sequence length="101" mass="10172">MTEMQAIAAIVLSFAVPFAVQLIKTEAMTGKAARILALGCSLLAGVVTGFVGGVPADPGAWVTCAFAVVGGVQAAYTLFKSVGITSKWLDALLGVTVGGKE</sequence>
<dbReference type="Proteomes" id="UP000368032">
    <property type="component" value="Unassembled WGS sequence"/>
</dbReference>
<gene>
    <name evidence="3" type="ORF">CKJAJONC_01178</name>
    <name evidence="2" type="ORF">GT464_04970</name>
</gene>
<accession>A0A5K1IK63</accession>
<dbReference type="AlphaFoldDB" id="A0A5K1IK63"/>
<proteinExistence type="predicted"/>
<keyword evidence="1" id="KW-0812">Transmembrane</keyword>
<dbReference type="Proteomes" id="UP000469380">
    <property type="component" value="Unassembled WGS sequence"/>
</dbReference>
<keyword evidence="1" id="KW-0472">Membrane</keyword>
<reference evidence="2 5" key="1">
    <citation type="journal article" date="2019" name="Nat. Med.">
        <title>A library of human gut bacterial isolates paired with longitudinal multiomics data enables mechanistic microbiome research.</title>
        <authorList>
            <person name="Poyet M."/>
            <person name="Groussin M."/>
            <person name="Gibbons S.M."/>
            <person name="Avila-Pacheco J."/>
            <person name="Jiang X."/>
            <person name="Kearney S.M."/>
            <person name="Perrotta A.R."/>
            <person name="Berdy B."/>
            <person name="Zhao S."/>
            <person name="Lieberman T.D."/>
            <person name="Swanson P.K."/>
            <person name="Smith M."/>
            <person name="Roesemann S."/>
            <person name="Alexander J.E."/>
            <person name="Rich S.A."/>
            <person name="Livny J."/>
            <person name="Vlamakis H."/>
            <person name="Clish C."/>
            <person name="Bullock K."/>
            <person name="Deik A."/>
            <person name="Scott J."/>
            <person name="Pierce K.A."/>
            <person name="Xavier R.J."/>
            <person name="Alm E.J."/>
        </authorList>
    </citation>
    <scope>NUCLEOTIDE SEQUENCE [LARGE SCALE GENOMIC DNA]</scope>
    <source>
        <strain evidence="2 5">BIOML-A20</strain>
    </source>
</reference>
<protein>
    <recommendedName>
        <fullName evidence="6">Holin</fullName>
    </recommendedName>
</protein>
<reference evidence="3 4" key="2">
    <citation type="submission" date="2019-10" db="EMBL/GenBank/DDBJ databases">
        <authorList>
            <person name="Wolf R A."/>
        </authorList>
    </citation>
    <scope>NUCLEOTIDE SEQUENCE [LARGE SCALE GENOMIC DNA]</scope>
    <source>
        <strain evidence="3">Collinsella_aerofaciens_DSM_13712</strain>
    </source>
</reference>
<dbReference type="RefSeq" id="WP_117637892.1">
    <property type="nucleotide sequence ID" value="NZ_CABJFS010000002.1"/>
</dbReference>